<reference evidence="2 3" key="1">
    <citation type="submission" date="2018-04" db="EMBL/GenBank/DDBJ databases">
        <title>Adhaeribacter sp. HMF7616 genome sequencing and assembly.</title>
        <authorList>
            <person name="Kang H."/>
            <person name="Kang J."/>
            <person name="Cha I."/>
            <person name="Kim H."/>
            <person name="Joh K."/>
        </authorList>
    </citation>
    <scope>NUCLEOTIDE SEQUENCE [LARGE SCALE GENOMIC DNA]</scope>
    <source>
        <strain evidence="2 3">HMF7616</strain>
    </source>
</reference>
<name>A0A369QK89_9BACT</name>
<dbReference type="Proteomes" id="UP000253919">
    <property type="component" value="Unassembled WGS sequence"/>
</dbReference>
<dbReference type="GO" id="GO:0004673">
    <property type="term" value="F:protein histidine kinase activity"/>
    <property type="evidence" value="ECO:0007669"/>
    <property type="project" value="UniProtKB-EC"/>
</dbReference>
<dbReference type="SUPFAM" id="SSF55785">
    <property type="entry name" value="PYP-like sensor domain (PAS domain)"/>
    <property type="match status" value="1"/>
</dbReference>
<dbReference type="EMBL" id="QASA01000001">
    <property type="protein sequence ID" value="RDC63636.1"/>
    <property type="molecule type" value="Genomic_DNA"/>
</dbReference>
<gene>
    <name evidence="2" type="ORF">AHMF7616_02241</name>
</gene>
<dbReference type="AlphaFoldDB" id="A0A369QK89"/>
<feature type="domain" description="PAS" evidence="1">
    <location>
        <begin position="46"/>
        <end position="104"/>
    </location>
</feature>
<comment type="caution">
    <text evidence="2">The sequence shown here is derived from an EMBL/GenBank/DDBJ whole genome shotgun (WGS) entry which is preliminary data.</text>
</comment>
<evidence type="ECO:0000313" key="3">
    <source>
        <dbReference type="Proteomes" id="UP000253919"/>
    </source>
</evidence>
<organism evidence="2 3">
    <name type="scientific">Adhaeribacter pallidiroseus</name>
    <dbReference type="NCBI Taxonomy" id="2072847"/>
    <lineage>
        <taxon>Bacteria</taxon>
        <taxon>Pseudomonadati</taxon>
        <taxon>Bacteroidota</taxon>
        <taxon>Cytophagia</taxon>
        <taxon>Cytophagales</taxon>
        <taxon>Hymenobacteraceae</taxon>
        <taxon>Adhaeribacter</taxon>
    </lineage>
</organism>
<keyword evidence="2" id="KW-0808">Transferase</keyword>
<dbReference type="PROSITE" id="PS50112">
    <property type="entry name" value="PAS"/>
    <property type="match status" value="1"/>
</dbReference>
<evidence type="ECO:0000313" key="2">
    <source>
        <dbReference type="EMBL" id="RDC63636.1"/>
    </source>
</evidence>
<keyword evidence="2" id="KW-0418">Kinase</keyword>
<dbReference type="CDD" id="cd00130">
    <property type="entry name" value="PAS"/>
    <property type="match status" value="1"/>
</dbReference>
<dbReference type="EC" id="2.7.13.3" evidence="2"/>
<accession>A0A369QK89</accession>
<evidence type="ECO:0000259" key="1">
    <source>
        <dbReference type="PROSITE" id="PS50112"/>
    </source>
</evidence>
<dbReference type="InterPro" id="IPR035965">
    <property type="entry name" value="PAS-like_dom_sf"/>
</dbReference>
<dbReference type="InterPro" id="IPR000014">
    <property type="entry name" value="PAS"/>
</dbReference>
<keyword evidence="3" id="KW-1185">Reference proteome</keyword>
<protein>
    <submittedName>
        <fullName evidence="2">Histidine kinase</fullName>
        <ecNumber evidence="2">2.7.13.3</ecNumber>
    </submittedName>
</protein>
<sequence length="108" mass="12612">MSIFIASCFLNKVSAGDRCYLVNMLLKDSFSGSHQEQIATYFCQVYFTFDLEKQQFIYLNPAVENILARRPVAIIENPAILLDYLHPEDQEYVHAEYQNLMQGQVKRR</sequence>
<dbReference type="Gene3D" id="3.30.450.20">
    <property type="entry name" value="PAS domain"/>
    <property type="match status" value="1"/>
</dbReference>
<proteinExistence type="predicted"/>